<gene>
    <name evidence="1" type="ORF">VJJ08_14600</name>
</gene>
<sequence>SGTNALTGVTYEFGGVKSRNNGGNVVRKYQVVIKDNNGSTTPPPNPCEGMSNVVYVDKIDELDGALVAEK</sequence>
<evidence type="ECO:0000313" key="2">
    <source>
        <dbReference type="Proteomes" id="UP001311730"/>
    </source>
</evidence>
<organism evidence="1 2">
    <name type="scientific">Capnocytophaga gingivalis</name>
    <dbReference type="NCBI Taxonomy" id="1017"/>
    <lineage>
        <taxon>Bacteria</taxon>
        <taxon>Pseudomonadati</taxon>
        <taxon>Bacteroidota</taxon>
        <taxon>Flavobacteriia</taxon>
        <taxon>Flavobacteriales</taxon>
        <taxon>Flavobacteriaceae</taxon>
        <taxon>Capnocytophaga</taxon>
    </lineage>
</organism>
<dbReference type="Proteomes" id="UP001311730">
    <property type="component" value="Unassembled WGS sequence"/>
</dbReference>
<protein>
    <submittedName>
        <fullName evidence="1">Uncharacterized protein</fullName>
    </submittedName>
</protein>
<keyword evidence="2" id="KW-1185">Reference proteome</keyword>
<feature type="non-terminal residue" evidence="1">
    <location>
        <position position="1"/>
    </location>
</feature>
<proteinExistence type="predicted"/>
<name>A0ABU5ZBZ8_9FLAO</name>
<dbReference type="EMBL" id="JAYKBW010000098">
    <property type="protein sequence ID" value="MEB3076503.1"/>
    <property type="molecule type" value="Genomic_DNA"/>
</dbReference>
<reference evidence="1 2" key="1">
    <citation type="submission" date="2023-12" db="EMBL/GenBank/DDBJ databases">
        <title>Genomic sequences of Capnocytophaga and Parvimonas strains.</title>
        <authorList>
            <person name="Watt R.M."/>
            <person name="Wang M."/>
            <person name="Yang T."/>
            <person name="Tong W.M."/>
        </authorList>
    </citation>
    <scope>NUCLEOTIDE SEQUENCE [LARGE SCALE GENOMIC DNA]</scope>
    <source>
        <strain evidence="1 2">CCUG 13096</strain>
    </source>
</reference>
<evidence type="ECO:0000313" key="1">
    <source>
        <dbReference type="EMBL" id="MEB3076503.1"/>
    </source>
</evidence>
<feature type="non-terminal residue" evidence="1">
    <location>
        <position position="70"/>
    </location>
</feature>
<accession>A0ABU5ZBZ8</accession>
<comment type="caution">
    <text evidence="1">The sequence shown here is derived from an EMBL/GenBank/DDBJ whole genome shotgun (WGS) entry which is preliminary data.</text>
</comment>
<dbReference type="RefSeq" id="WP_323984461.1">
    <property type="nucleotide sequence ID" value="NZ_JAYKBW010000098.1"/>
</dbReference>